<accession>A0A376J6G2</accession>
<dbReference type="NCBIfam" id="TIGR02616">
    <property type="entry name" value="tnaC_leader"/>
    <property type="match status" value="1"/>
</dbReference>
<proteinExistence type="predicted"/>
<dbReference type="InterPro" id="IPR012620">
    <property type="entry name" value="Trp_operon_leader_peptide"/>
</dbReference>
<reference evidence="1 2" key="1">
    <citation type="submission" date="2018-12" db="EMBL/GenBank/DDBJ databases">
        <authorList>
            <consortium name="Pathogen Informatics"/>
        </authorList>
    </citation>
    <scope>NUCLEOTIDE SEQUENCE [LARGE SCALE GENOMIC DNA]</scope>
    <source>
        <strain evidence="1 2">NCTC9702</strain>
    </source>
</reference>
<name>A0A376J6G2_ECOLX</name>
<gene>
    <name evidence="1" type="primary">tnaC</name>
    <name evidence="1" type="ORF">NCTC9702_05978</name>
</gene>
<evidence type="ECO:0000313" key="1">
    <source>
        <dbReference type="EMBL" id="VED38576.1"/>
    </source>
</evidence>
<protein>
    <submittedName>
        <fullName evidence="1">Tryptophanase leader peptide</fullName>
    </submittedName>
</protein>
<dbReference type="GO" id="GO:0031556">
    <property type="term" value="P:transcriptional attenuation by ribosome"/>
    <property type="evidence" value="ECO:0007669"/>
    <property type="project" value="InterPro"/>
</dbReference>
<sequence length="37" mass="4407">MNILHICVTSKWFNIDNKIVDHRLDLPFCSHHQSQTD</sequence>
<organism evidence="1 2">
    <name type="scientific">Escherichia coli</name>
    <dbReference type="NCBI Taxonomy" id="562"/>
    <lineage>
        <taxon>Bacteria</taxon>
        <taxon>Pseudomonadati</taxon>
        <taxon>Pseudomonadota</taxon>
        <taxon>Gammaproteobacteria</taxon>
        <taxon>Enterobacterales</taxon>
        <taxon>Enterobacteriaceae</taxon>
        <taxon>Escherichia</taxon>
    </lineage>
</organism>
<dbReference type="Pfam" id="PF08053">
    <property type="entry name" value="Tna_leader"/>
    <property type="match status" value="1"/>
</dbReference>
<dbReference type="AlphaFoldDB" id="A0A376J6G2"/>
<dbReference type="EMBL" id="LR134246">
    <property type="protein sequence ID" value="VED38576.1"/>
    <property type="molecule type" value="Genomic_DNA"/>
</dbReference>
<evidence type="ECO:0000313" key="2">
    <source>
        <dbReference type="Proteomes" id="UP000277930"/>
    </source>
</evidence>
<dbReference type="Proteomes" id="UP000277930">
    <property type="component" value="Chromosome 1"/>
</dbReference>